<evidence type="ECO:0000313" key="1">
    <source>
        <dbReference type="EMBL" id="CAE0506589.1"/>
    </source>
</evidence>
<name>A0A7S3R9C4_DUNTE</name>
<dbReference type="EMBL" id="HBIP01035584">
    <property type="protein sequence ID" value="CAE0506589.1"/>
    <property type="molecule type" value="Transcribed_RNA"/>
</dbReference>
<protein>
    <submittedName>
        <fullName evidence="1">Uncharacterized protein</fullName>
    </submittedName>
</protein>
<reference evidence="1" key="1">
    <citation type="submission" date="2021-01" db="EMBL/GenBank/DDBJ databases">
        <authorList>
            <person name="Corre E."/>
            <person name="Pelletier E."/>
            <person name="Niang G."/>
            <person name="Scheremetjew M."/>
            <person name="Finn R."/>
            <person name="Kale V."/>
            <person name="Holt S."/>
            <person name="Cochrane G."/>
            <person name="Meng A."/>
            <person name="Brown T."/>
            <person name="Cohen L."/>
        </authorList>
    </citation>
    <scope>NUCLEOTIDE SEQUENCE</scope>
    <source>
        <strain evidence="1">CCMP1320</strain>
    </source>
</reference>
<accession>A0A7S3R9C4</accession>
<organism evidence="1">
    <name type="scientific">Dunaliella tertiolecta</name>
    <name type="common">Green alga</name>
    <dbReference type="NCBI Taxonomy" id="3047"/>
    <lineage>
        <taxon>Eukaryota</taxon>
        <taxon>Viridiplantae</taxon>
        <taxon>Chlorophyta</taxon>
        <taxon>core chlorophytes</taxon>
        <taxon>Chlorophyceae</taxon>
        <taxon>CS clade</taxon>
        <taxon>Chlamydomonadales</taxon>
        <taxon>Dunaliellaceae</taxon>
        <taxon>Dunaliella</taxon>
    </lineage>
</organism>
<gene>
    <name evidence="1" type="ORF">DTER00134_LOCUS21665</name>
</gene>
<sequence>MADAAILEQTPGRFGLKLTNVNHANHVLEQLQRMTSWCNLPEPKSTDKQKTTTRYINYLLEQRQCSPKRARLKFEVVQRSKLQGSNKYKPHSTFMSLRLGNSTMSHAAYNVGLLYYEPLPL</sequence>
<proteinExistence type="predicted"/>
<dbReference type="AlphaFoldDB" id="A0A7S3R9C4"/>